<dbReference type="InterPro" id="IPR000683">
    <property type="entry name" value="Gfo/Idh/MocA-like_OxRdtase_N"/>
</dbReference>
<dbReference type="CDD" id="cd23763">
    <property type="entry name" value="ASKHA_ATPase_ROK"/>
    <property type="match status" value="1"/>
</dbReference>
<dbReference type="Gene3D" id="1.10.10.10">
    <property type="entry name" value="Winged helix-like DNA-binding domain superfamily/Winged helix DNA-binding domain"/>
    <property type="match status" value="1"/>
</dbReference>
<dbReference type="Gene3D" id="3.30.360.10">
    <property type="entry name" value="Dihydrodipicolinate Reductase, domain 2"/>
    <property type="match status" value="1"/>
</dbReference>
<dbReference type="SUPFAM" id="SSF46785">
    <property type="entry name" value="Winged helix' DNA-binding domain"/>
    <property type="match status" value="1"/>
</dbReference>
<dbReference type="Proteomes" id="UP000319263">
    <property type="component" value="Chromosome"/>
</dbReference>
<dbReference type="PANTHER" id="PTHR18964:SF149">
    <property type="entry name" value="BIFUNCTIONAL UDP-N-ACETYLGLUCOSAMINE 2-EPIMERASE_N-ACETYLMANNOSAMINE KINASE"/>
    <property type="match status" value="1"/>
</dbReference>
<comment type="similarity">
    <text evidence="1">Belongs to the ROK (NagC/XylR) family.</text>
</comment>
<name>A0A516PY40_9ACTN</name>
<dbReference type="KEGG" id="mik:FOE78_09420"/>
<dbReference type="InterPro" id="IPR036291">
    <property type="entry name" value="NAD(P)-bd_dom_sf"/>
</dbReference>
<evidence type="ECO:0000313" key="4">
    <source>
        <dbReference type="EMBL" id="QDP96088.1"/>
    </source>
</evidence>
<dbReference type="GO" id="GO:0000166">
    <property type="term" value="F:nucleotide binding"/>
    <property type="evidence" value="ECO:0007669"/>
    <property type="project" value="InterPro"/>
</dbReference>
<proteinExistence type="inferred from homology"/>
<evidence type="ECO:0000256" key="1">
    <source>
        <dbReference type="ARBA" id="ARBA00006479"/>
    </source>
</evidence>
<dbReference type="Pfam" id="PF22725">
    <property type="entry name" value="GFO_IDH_MocA_C3"/>
    <property type="match status" value="1"/>
</dbReference>
<evidence type="ECO:0000313" key="5">
    <source>
        <dbReference type="Proteomes" id="UP000319263"/>
    </source>
</evidence>
<feature type="domain" description="GFO/IDH/MocA-like oxidoreductase" evidence="3">
    <location>
        <begin position="566"/>
        <end position="684"/>
    </location>
</feature>
<dbReference type="InterPro" id="IPR036388">
    <property type="entry name" value="WH-like_DNA-bd_sf"/>
</dbReference>
<organism evidence="4 5">
    <name type="scientific">Microlunatus elymi</name>
    <dbReference type="NCBI Taxonomy" id="2596828"/>
    <lineage>
        <taxon>Bacteria</taxon>
        <taxon>Bacillati</taxon>
        <taxon>Actinomycetota</taxon>
        <taxon>Actinomycetes</taxon>
        <taxon>Propionibacteriales</taxon>
        <taxon>Propionibacteriaceae</taxon>
        <taxon>Microlunatus</taxon>
    </lineage>
</organism>
<feature type="domain" description="Gfo/Idh/MocA-like oxidoreductase N-terminal" evidence="2">
    <location>
        <begin position="446"/>
        <end position="558"/>
    </location>
</feature>
<protein>
    <submittedName>
        <fullName evidence="4">ROK family protein</fullName>
    </submittedName>
</protein>
<dbReference type="InterPro" id="IPR000600">
    <property type="entry name" value="ROK"/>
</dbReference>
<dbReference type="SUPFAM" id="SSF51735">
    <property type="entry name" value="NAD(P)-binding Rossmann-fold domains"/>
    <property type="match status" value="1"/>
</dbReference>
<dbReference type="Pfam" id="PF00480">
    <property type="entry name" value="ROK"/>
    <property type="match status" value="2"/>
</dbReference>
<dbReference type="Pfam" id="PF01408">
    <property type="entry name" value="GFO_IDH_MocA"/>
    <property type="match status" value="1"/>
</dbReference>
<dbReference type="InterPro" id="IPR036390">
    <property type="entry name" value="WH_DNA-bd_sf"/>
</dbReference>
<dbReference type="Gene3D" id="3.40.50.720">
    <property type="entry name" value="NAD(P)-binding Rossmann-like Domain"/>
    <property type="match status" value="1"/>
</dbReference>
<dbReference type="OrthoDB" id="256869at2"/>
<dbReference type="PANTHER" id="PTHR18964">
    <property type="entry name" value="ROK (REPRESSOR, ORF, KINASE) FAMILY"/>
    <property type="match status" value="1"/>
</dbReference>
<evidence type="ECO:0000259" key="2">
    <source>
        <dbReference type="Pfam" id="PF01408"/>
    </source>
</evidence>
<reference evidence="4 5" key="1">
    <citation type="submission" date="2019-07" db="EMBL/GenBank/DDBJ databases">
        <title>Microlunatus dokdonensis sp. nov. isolated from the rhizospheric soil of the wild plant Elymus tsukushiensis.</title>
        <authorList>
            <person name="Ghim S.-Y."/>
            <person name="Hwang Y.-J."/>
            <person name="Son J.-S."/>
            <person name="Shin J.-H."/>
        </authorList>
    </citation>
    <scope>NUCLEOTIDE SEQUENCE [LARGE SCALE GENOMIC DNA]</scope>
    <source>
        <strain evidence="4 5">KUDC0627</strain>
    </source>
</reference>
<keyword evidence="5" id="KW-1185">Reference proteome</keyword>
<dbReference type="EMBL" id="CP041692">
    <property type="protein sequence ID" value="QDP96088.1"/>
    <property type="molecule type" value="Genomic_DNA"/>
</dbReference>
<dbReference type="InterPro" id="IPR055170">
    <property type="entry name" value="GFO_IDH_MocA-like_dom"/>
</dbReference>
<sequence length="776" mass="80797">MALAYFAMSQDLQRQANTAAVLRTLAAGGQASVTELRGSVGLSRPTLDAIISDLLAGGMIRQQDPGSSAGTAISSTGERPLIESARPAAGTPVRRRSGAGRPARNFVINADAGYVAGIDVGRHKILVMIMDLAGVVRVSRRVEVPASIDGAGLLALLQHTLSAATAELGIGLDRLRAIAVGVPGVVDAAGRITRSVVVPQWSGFDLRPLIANWASVPVAVANDANLAVLAEQWRGAAQRCTDVIYILAGRRTRAAIMINSEVLTGRHGEAGEIGSVPELFFDTPEVLLGDPGADSANLAQVFAAARAGDPDSRQRVERFCAELARGIRFLVTVLDPEIVVIGGGLSGAGEQIISGLHDQLDAQVEPDTDRQPMALVSSQLGDTAVALGGIRRAQLIAAAADPLINAVIDGQQKTRSPHGENAGTEGEIVNQPVRSAPSVPPATSPLRVGMIGAGGIAGAHLPAWLALGAQVAHYSWEGAPQLAAGHGGVVADSADELLARVDVVDICTPTPYHREYIELAAAAGKHVFSEKPLARTSADARAAIDACADAGVQLYPGHVVRFFSEYEAMHRQVAAGTIGTIAVQRFTRSGSRPEKDWFHDEEQSGGIILDQMIHDLDFARWNAGEVRTAFARKSRVGEGKDAVINAQVILTHDSGAISYVGGTWARPGTTFRTTFEIAGTAGILRHDSTQYRPVVVDLGQAKADEEGTGLLPAVHGVSPFATEIAEIAAAFTGGPSPRVTAEDGYAAILIAEAAIASLQTGEPVDVATNEQAGALA</sequence>
<dbReference type="InterPro" id="IPR043129">
    <property type="entry name" value="ATPase_NBD"/>
</dbReference>
<dbReference type="Gene3D" id="3.30.420.40">
    <property type="match status" value="4"/>
</dbReference>
<dbReference type="AlphaFoldDB" id="A0A516PY40"/>
<accession>A0A516PY40</accession>
<dbReference type="SUPFAM" id="SSF55347">
    <property type="entry name" value="Glyceraldehyde-3-phosphate dehydrogenase-like, C-terminal domain"/>
    <property type="match status" value="1"/>
</dbReference>
<gene>
    <name evidence="4" type="ORF">FOE78_09420</name>
</gene>
<dbReference type="SUPFAM" id="SSF53067">
    <property type="entry name" value="Actin-like ATPase domain"/>
    <property type="match status" value="1"/>
</dbReference>
<evidence type="ECO:0000259" key="3">
    <source>
        <dbReference type="Pfam" id="PF22725"/>
    </source>
</evidence>